<dbReference type="AlphaFoldDB" id="A0A5C6USE4"/>
<gene>
    <name evidence="3" type="primary">thpR</name>
    <name evidence="3" type="ORF">FSZ31_03050</name>
</gene>
<dbReference type="Gene3D" id="3.90.1140.10">
    <property type="entry name" value="Cyclic phosphodiesterase"/>
    <property type="match status" value="1"/>
</dbReference>
<protein>
    <recommendedName>
        <fullName evidence="2">RNA 2',3'-cyclic phosphodiesterase</fullName>
        <shortName evidence="2">RNA 2',3'-CPDase</shortName>
        <ecNumber evidence="2">3.1.4.58</ecNumber>
    </recommendedName>
</protein>
<evidence type="ECO:0000313" key="3">
    <source>
        <dbReference type="EMBL" id="TXC73725.1"/>
    </source>
</evidence>
<comment type="similarity">
    <text evidence="2">Belongs to the 2H phosphoesterase superfamily. ThpR family.</text>
</comment>
<dbReference type="HAMAP" id="MF_01940">
    <property type="entry name" value="RNA_CPDase"/>
    <property type="match status" value="1"/>
</dbReference>
<dbReference type="InterPro" id="IPR009097">
    <property type="entry name" value="Cyclic_Pdiesterase"/>
</dbReference>
<dbReference type="GO" id="GO:0008664">
    <property type="term" value="F:RNA 2',3'-cyclic 3'-phosphodiesterase activity"/>
    <property type="evidence" value="ECO:0007669"/>
    <property type="project" value="UniProtKB-EC"/>
</dbReference>
<dbReference type="InterPro" id="IPR004175">
    <property type="entry name" value="RNA_CPDase"/>
</dbReference>
<dbReference type="SUPFAM" id="SSF55144">
    <property type="entry name" value="LigT-like"/>
    <property type="match status" value="1"/>
</dbReference>
<dbReference type="Pfam" id="PF13563">
    <property type="entry name" value="2_5_RNA_ligase2"/>
    <property type="match status" value="1"/>
</dbReference>
<organism evidence="3 4">
    <name type="scientific">Flavisphingopyxis soli</name>
    <dbReference type="NCBI Taxonomy" id="2601267"/>
    <lineage>
        <taxon>Bacteria</taxon>
        <taxon>Pseudomonadati</taxon>
        <taxon>Pseudomonadota</taxon>
        <taxon>Alphaproteobacteria</taxon>
        <taxon>Sphingomonadales</taxon>
        <taxon>Sphingopyxidaceae</taxon>
        <taxon>Flavisphingopyxis</taxon>
    </lineage>
</organism>
<name>A0A5C6USE4_9SPHN</name>
<feature type="active site" description="Proton donor" evidence="2">
    <location>
        <position position="37"/>
    </location>
</feature>
<evidence type="ECO:0000256" key="1">
    <source>
        <dbReference type="ARBA" id="ARBA00022801"/>
    </source>
</evidence>
<sequence>MHRLFVAIRPPAPVRRFLLGIMEGVSGARWQDDEQLHCTMKFIGEVDRHCAEDVAAALGQIHFAAFEARISGTGSFDRKGMVHTLWAGLEPAMQLTQLHHKVEQACQRVGIAPEHRSFVPHITLARLNRSSGPVDHFREHHGGLSGPAFTVDSLVLYESRMGHGGSRYDAIARYLLESTR</sequence>
<feature type="active site" description="Proton acceptor" evidence="2">
    <location>
        <position position="121"/>
    </location>
</feature>
<comment type="function">
    <text evidence="2">Hydrolyzes RNA 2',3'-cyclic phosphodiester to an RNA 2'-phosphomonoester.</text>
</comment>
<feature type="short sequence motif" description="HXTX 1" evidence="2">
    <location>
        <begin position="37"/>
        <end position="40"/>
    </location>
</feature>
<dbReference type="RefSeq" id="WP_147121562.1">
    <property type="nucleotide sequence ID" value="NZ_VOPY01000001.1"/>
</dbReference>
<comment type="caution">
    <text evidence="3">The sequence shown here is derived from an EMBL/GenBank/DDBJ whole genome shotgun (WGS) entry which is preliminary data.</text>
</comment>
<keyword evidence="4" id="KW-1185">Reference proteome</keyword>
<evidence type="ECO:0000256" key="2">
    <source>
        <dbReference type="HAMAP-Rule" id="MF_01940"/>
    </source>
</evidence>
<reference evidence="3 4" key="1">
    <citation type="submission" date="2019-08" db="EMBL/GenBank/DDBJ databases">
        <title>Sphingorhabdus soil sp. nov., isolated from arctic soil.</title>
        <authorList>
            <person name="Liu Y."/>
        </authorList>
    </citation>
    <scope>NUCLEOTIDE SEQUENCE [LARGE SCALE GENOMIC DNA]</scope>
    <source>
        <strain evidence="3 4">D-2Q-5-6</strain>
    </source>
</reference>
<dbReference type="PANTHER" id="PTHR35561:SF1">
    <property type="entry name" value="RNA 2',3'-CYCLIC PHOSPHODIESTERASE"/>
    <property type="match status" value="1"/>
</dbReference>
<evidence type="ECO:0000313" key="4">
    <source>
        <dbReference type="Proteomes" id="UP000321129"/>
    </source>
</evidence>
<dbReference type="OrthoDB" id="9793819at2"/>
<dbReference type="EMBL" id="VOPY01000001">
    <property type="protein sequence ID" value="TXC73725.1"/>
    <property type="molecule type" value="Genomic_DNA"/>
</dbReference>
<dbReference type="GO" id="GO:0004113">
    <property type="term" value="F:2',3'-cyclic-nucleotide 3'-phosphodiesterase activity"/>
    <property type="evidence" value="ECO:0007669"/>
    <property type="project" value="InterPro"/>
</dbReference>
<comment type="catalytic activity">
    <reaction evidence="2">
        <text>a 3'-end 2',3'-cyclophospho-ribonucleotide-RNA + H2O = a 3'-end 2'-phospho-ribonucleotide-RNA + H(+)</text>
        <dbReference type="Rhea" id="RHEA:11828"/>
        <dbReference type="Rhea" id="RHEA-COMP:10464"/>
        <dbReference type="Rhea" id="RHEA-COMP:17353"/>
        <dbReference type="ChEBI" id="CHEBI:15377"/>
        <dbReference type="ChEBI" id="CHEBI:15378"/>
        <dbReference type="ChEBI" id="CHEBI:83064"/>
        <dbReference type="ChEBI" id="CHEBI:173113"/>
        <dbReference type="EC" id="3.1.4.58"/>
    </reaction>
</comment>
<dbReference type="EC" id="3.1.4.58" evidence="2"/>
<proteinExistence type="inferred from homology"/>
<dbReference type="NCBIfam" id="TIGR02258">
    <property type="entry name" value="2_5_ligase"/>
    <property type="match status" value="1"/>
</dbReference>
<dbReference type="PANTHER" id="PTHR35561">
    <property type="entry name" value="RNA 2',3'-CYCLIC PHOSPHODIESTERASE"/>
    <property type="match status" value="1"/>
</dbReference>
<accession>A0A5C6USE4</accession>
<feature type="short sequence motif" description="HXTX 2" evidence="2">
    <location>
        <begin position="121"/>
        <end position="124"/>
    </location>
</feature>
<keyword evidence="1 2" id="KW-0378">Hydrolase</keyword>
<dbReference type="Proteomes" id="UP000321129">
    <property type="component" value="Unassembled WGS sequence"/>
</dbReference>